<accession>I3SI89</accession>
<name>I3SI89_LOTJA</name>
<dbReference type="EMBL" id="BT140186">
    <property type="protein sequence ID" value="AFK39981.1"/>
    <property type="molecule type" value="mRNA"/>
</dbReference>
<proteinExistence type="evidence at transcript level"/>
<sequence>MYKLLHCCLPPRERRLGQKNAKMSYFRLQERQSFQNKKVKFSASRGSIKVKDKKVVDRKIHMYRLLLLILKRMIVRIIEAHKLC</sequence>
<reference evidence="1" key="1">
    <citation type="submission" date="2012-05" db="EMBL/GenBank/DDBJ databases">
        <authorList>
            <person name="Krishnakumar V."/>
            <person name="Cheung F."/>
            <person name="Xiao Y."/>
            <person name="Chan A."/>
            <person name="Moskal W.A."/>
            <person name="Town C.D."/>
        </authorList>
    </citation>
    <scope>NUCLEOTIDE SEQUENCE</scope>
</reference>
<dbReference type="AlphaFoldDB" id="I3SI89"/>
<protein>
    <submittedName>
        <fullName evidence="1">Uncharacterized protein</fullName>
    </submittedName>
</protein>
<evidence type="ECO:0000313" key="1">
    <source>
        <dbReference type="EMBL" id="AFK39981.1"/>
    </source>
</evidence>
<organism evidence="1">
    <name type="scientific">Lotus japonicus</name>
    <name type="common">Lotus corniculatus var. japonicus</name>
    <dbReference type="NCBI Taxonomy" id="34305"/>
    <lineage>
        <taxon>Eukaryota</taxon>
        <taxon>Viridiplantae</taxon>
        <taxon>Streptophyta</taxon>
        <taxon>Embryophyta</taxon>
        <taxon>Tracheophyta</taxon>
        <taxon>Spermatophyta</taxon>
        <taxon>Magnoliopsida</taxon>
        <taxon>eudicotyledons</taxon>
        <taxon>Gunneridae</taxon>
        <taxon>Pentapetalae</taxon>
        <taxon>rosids</taxon>
        <taxon>fabids</taxon>
        <taxon>Fabales</taxon>
        <taxon>Fabaceae</taxon>
        <taxon>Papilionoideae</taxon>
        <taxon>50 kb inversion clade</taxon>
        <taxon>NPAAA clade</taxon>
        <taxon>Hologalegina</taxon>
        <taxon>robinioid clade</taxon>
        <taxon>Loteae</taxon>
        <taxon>Lotus</taxon>
    </lineage>
</organism>